<evidence type="ECO:0000256" key="3">
    <source>
        <dbReference type="ARBA" id="ARBA00023122"/>
    </source>
</evidence>
<keyword evidence="2" id="KW-0677">Repeat</keyword>
<keyword evidence="8" id="KW-0418">Kinase</keyword>
<dbReference type="SMART" id="SM00116">
    <property type="entry name" value="CBS"/>
    <property type="match status" value="4"/>
</dbReference>
<dbReference type="InterPro" id="IPR050511">
    <property type="entry name" value="AMPK_gamma/SDS23_families"/>
</dbReference>
<dbReference type="Gene3D" id="3.10.580.10">
    <property type="entry name" value="CBS-domain"/>
    <property type="match status" value="2"/>
</dbReference>
<feature type="domain" description="CBS" evidence="7">
    <location>
        <begin position="63"/>
        <end position="123"/>
    </location>
</feature>
<comment type="caution">
    <text evidence="8">The sequence shown here is derived from an EMBL/GenBank/DDBJ whole genome shotgun (WGS) entry which is preliminary data.</text>
</comment>
<dbReference type="AlphaFoldDB" id="A0A7K7H345"/>
<proteinExistence type="inferred from homology"/>
<evidence type="ECO:0000259" key="7">
    <source>
        <dbReference type="PROSITE" id="PS51371"/>
    </source>
</evidence>
<keyword evidence="9" id="KW-1185">Reference proteome</keyword>
<dbReference type="GO" id="GO:0019887">
    <property type="term" value="F:protein kinase regulator activity"/>
    <property type="evidence" value="ECO:0007669"/>
    <property type="project" value="TreeGrafter"/>
</dbReference>
<organism evidence="8 9">
    <name type="scientific">Erithacus rubecula</name>
    <name type="common">European robin</name>
    <dbReference type="NCBI Taxonomy" id="37610"/>
    <lineage>
        <taxon>Eukaryota</taxon>
        <taxon>Metazoa</taxon>
        <taxon>Chordata</taxon>
        <taxon>Craniata</taxon>
        <taxon>Vertebrata</taxon>
        <taxon>Euteleostomi</taxon>
        <taxon>Archelosauria</taxon>
        <taxon>Archosauria</taxon>
        <taxon>Dinosauria</taxon>
        <taxon>Saurischia</taxon>
        <taxon>Theropoda</taxon>
        <taxon>Coelurosauria</taxon>
        <taxon>Aves</taxon>
        <taxon>Neognathae</taxon>
        <taxon>Neoaves</taxon>
        <taxon>Telluraves</taxon>
        <taxon>Australaves</taxon>
        <taxon>Passeriformes</taxon>
        <taxon>Turdidae</taxon>
        <taxon>Erithacus</taxon>
    </lineage>
</organism>
<evidence type="ECO:0000313" key="8">
    <source>
        <dbReference type="EMBL" id="NWY76369.1"/>
    </source>
</evidence>
<evidence type="ECO:0000256" key="4">
    <source>
        <dbReference type="ARBA" id="ARBA00023160"/>
    </source>
</evidence>
<feature type="domain" description="CBS" evidence="7">
    <location>
        <begin position="220"/>
        <end position="280"/>
    </location>
</feature>
<keyword evidence="3 6" id="KW-0129">CBS domain</keyword>
<dbReference type="InterPro" id="IPR046342">
    <property type="entry name" value="CBS_dom_sf"/>
</dbReference>
<feature type="non-terminal residue" evidence="8">
    <location>
        <position position="1"/>
    </location>
</feature>
<dbReference type="PANTHER" id="PTHR13780">
    <property type="entry name" value="AMP-ACTIVATED PROTEIN KINASE, GAMMA REGULATORY SUBUNIT"/>
    <property type="match status" value="1"/>
</dbReference>
<keyword evidence="4" id="KW-0444">Lipid biosynthesis</keyword>
<evidence type="ECO:0000256" key="1">
    <source>
        <dbReference type="ARBA" id="ARBA00006750"/>
    </source>
</evidence>
<evidence type="ECO:0000256" key="6">
    <source>
        <dbReference type="PROSITE-ProRule" id="PRU00703"/>
    </source>
</evidence>
<keyword evidence="4" id="KW-0276">Fatty acid metabolism</keyword>
<keyword evidence="4" id="KW-0275">Fatty acid biosynthesis</keyword>
<gene>
    <name evidence="8" type="primary">Prkag3</name>
    <name evidence="8" type="ORF">ERIRUB_R02662</name>
</gene>
<dbReference type="PANTHER" id="PTHR13780:SF31">
    <property type="entry name" value="5'-AMP-ACTIVATED PROTEIN KINASE SUBUNIT GAMMA-3"/>
    <property type="match status" value="1"/>
</dbReference>
<dbReference type="GO" id="GO:0031588">
    <property type="term" value="C:nucleotide-activated protein kinase complex"/>
    <property type="evidence" value="ECO:0007669"/>
    <property type="project" value="TreeGrafter"/>
</dbReference>
<dbReference type="GO" id="GO:0005634">
    <property type="term" value="C:nucleus"/>
    <property type="evidence" value="ECO:0007669"/>
    <property type="project" value="TreeGrafter"/>
</dbReference>
<dbReference type="InterPro" id="IPR000644">
    <property type="entry name" value="CBS_dom"/>
</dbReference>
<comment type="similarity">
    <text evidence="1">Belongs to the 5'-AMP-activated protein kinase gamma subunit family.</text>
</comment>
<dbReference type="SUPFAM" id="SSF54631">
    <property type="entry name" value="CBS-domain pair"/>
    <property type="match status" value="3"/>
</dbReference>
<dbReference type="CDD" id="cd04641">
    <property type="entry name" value="CBS_euAMPK_gamma-like_repeat2"/>
    <property type="match status" value="1"/>
</dbReference>
<keyword evidence="8" id="KW-0808">Transferase</keyword>
<dbReference type="GO" id="GO:0005737">
    <property type="term" value="C:cytoplasm"/>
    <property type="evidence" value="ECO:0007669"/>
    <property type="project" value="TreeGrafter"/>
</dbReference>
<dbReference type="EMBL" id="VZSK01002545">
    <property type="protein sequence ID" value="NWY76369.1"/>
    <property type="molecule type" value="Genomic_DNA"/>
</dbReference>
<dbReference type="GO" id="GO:0016301">
    <property type="term" value="F:kinase activity"/>
    <property type="evidence" value="ECO:0007669"/>
    <property type="project" value="UniProtKB-KW"/>
</dbReference>
<name>A0A7K7H345_ERIRU</name>
<accession>A0A7K7H345</accession>
<sequence>LPTGFPRAICPREEEEEEEYRRPVTFTLGNEILGLGPETEFQNPDAEVYMHFLRSHCCYDAIPTSCKLVVFDISLEIKKAFLALVANGVRAAPLWDSKKQSFVGMLTITDFINILHRYYRSPLVQIYEVEEHKIETWREVYLQGSLKPLVHISPSNSLFDAVYCLIKHKIHRLPVIEPISGNVLHILTHKRILKFLQIFGSTIPKPRFLKKTVQELCIGTFRDLAVVPETAPVHTALDIFVDRRVSALPVINDSGQVVGLYSRFDVIHLAAQKTYNNLDISVREALQQRSICLEGVLTCYPHEPMEDIIDRIAKEQVSGRGALCQPWLPAAQPAVMLCLHPQVHRLVLVDENRHPRGIVSLSDILQALVLTPAGIDALNS</sequence>
<feature type="domain" description="CBS" evidence="7">
    <location>
        <begin position="145"/>
        <end position="203"/>
    </location>
</feature>
<comment type="subunit">
    <text evidence="5">AMPK is a heterotrimer of an alpha catalytic subunit (PRKAA1 or PRKAA2), a beta (PRKAB1 or PRKAB2) and a gamma non-catalytic subunits (PRKAG1, PRKAG2 or PRKAG3). Interacts with FNIP1 and FNIP2.</text>
</comment>
<protein>
    <submittedName>
        <fullName evidence="8">AAKG3 kinase</fullName>
    </submittedName>
</protein>
<dbReference type="CDD" id="cd04618">
    <property type="entry name" value="CBS_euAMPK_gamma-like_repeat1"/>
    <property type="match status" value="1"/>
</dbReference>
<feature type="non-terminal residue" evidence="8">
    <location>
        <position position="380"/>
    </location>
</feature>
<reference evidence="8 9" key="1">
    <citation type="submission" date="2019-09" db="EMBL/GenBank/DDBJ databases">
        <title>Bird 10,000 Genomes (B10K) Project - Family phase.</title>
        <authorList>
            <person name="Zhang G."/>
        </authorList>
    </citation>
    <scope>NUCLEOTIDE SEQUENCE [LARGE SCALE GENOMIC DNA]</scope>
    <source>
        <strain evidence="8">OUT-0015</strain>
        <tissue evidence="8">Blood</tissue>
    </source>
</reference>
<evidence type="ECO:0000313" key="9">
    <source>
        <dbReference type="Proteomes" id="UP000529965"/>
    </source>
</evidence>
<dbReference type="PROSITE" id="PS51371">
    <property type="entry name" value="CBS"/>
    <property type="match status" value="4"/>
</dbReference>
<dbReference type="Proteomes" id="UP000529965">
    <property type="component" value="Unassembled WGS sequence"/>
</dbReference>
<dbReference type="GO" id="GO:0006633">
    <property type="term" value="P:fatty acid biosynthetic process"/>
    <property type="evidence" value="ECO:0007669"/>
    <property type="project" value="UniProtKB-KW"/>
</dbReference>
<dbReference type="Pfam" id="PF00571">
    <property type="entry name" value="CBS"/>
    <property type="match status" value="4"/>
</dbReference>
<dbReference type="GO" id="GO:0016208">
    <property type="term" value="F:AMP binding"/>
    <property type="evidence" value="ECO:0007669"/>
    <property type="project" value="TreeGrafter"/>
</dbReference>
<dbReference type="FunFam" id="3.10.580.10:FF:000004">
    <property type="entry name" value="Protein kinase AMP-activated non-catalytic subunit gamma 2"/>
    <property type="match status" value="1"/>
</dbReference>
<keyword evidence="4" id="KW-0443">Lipid metabolism</keyword>
<dbReference type="GO" id="GO:0019901">
    <property type="term" value="F:protein kinase binding"/>
    <property type="evidence" value="ECO:0007669"/>
    <property type="project" value="TreeGrafter"/>
</dbReference>
<evidence type="ECO:0000256" key="5">
    <source>
        <dbReference type="ARBA" id="ARBA00025878"/>
    </source>
</evidence>
<evidence type="ECO:0000256" key="2">
    <source>
        <dbReference type="ARBA" id="ARBA00022737"/>
    </source>
</evidence>
<feature type="domain" description="CBS" evidence="7">
    <location>
        <begin position="292"/>
        <end position="377"/>
    </location>
</feature>